<accession>A0A1B2DCD2</accession>
<dbReference type="Gene3D" id="2.70.70.10">
    <property type="entry name" value="Glucose Permease (Domain IIA)"/>
    <property type="match status" value="1"/>
</dbReference>
<dbReference type="GO" id="GO:0004222">
    <property type="term" value="F:metalloendopeptidase activity"/>
    <property type="evidence" value="ECO:0007669"/>
    <property type="project" value="TreeGrafter"/>
</dbReference>
<dbReference type="PANTHER" id="PTHR21666">
    <property type="entry name" value="PEPTIDASE-RELATED"/>
    <property type="match status" value="1"/>
</dbReference>
<feature type="chain" id="PRO_5008534685" description="M23ase beta-sheet core domain-containing protein" evidence="2">
    <location>
        <begin position="35"/>
        <end position="333"/>
    </location>
</feature>
<evidence type="ECO:0000256" key="1">
    <source>
        <dbReference type="SAM" id="Coils"/>
    </source>
</evidence>
<feature type="signal peptide" evidence="2">
    <location>
        <begin position="1"/>
        <end position="34"/>
    </location>
</feature>
<organism evidence="4">
    <name type="scientific">Paenibacillus sp. BIHB 4019</name>
    <dbReference type="NCBI Taxonomy" id="1870819"/>
    <lineage>
        <taxon>Bacteria</taxon>
        <taxon>Bacillati</taxon>
        <taxon>Bacillota</taxon>
        <taxon>Bacilli</taxon>
        <taxon>Bacillales</taxon>
        <taxon>Paenibacillaceae</taxon>
        <taxon>Paenibacillus</taxon>
    </lineage>
</organism>
<sequence>MRGADKTVKQFHVSKRSVIAAPAAAALAVSGCFAALQIKSVFEMHELEAQLLEQAAQQDEQSQQYQHTVANKDETILALQQQLASLAQQTEDMQMRVDELLALENKLKQFIDKYGGSDSGIDTSSHKLGQQSEQLYKREQALAQQAGYDTSGSLQTSGMSFRALASSTSFDVQSLSAMIDSLEETMAQTLRQAQIRRQQVDSYPSGWPTYSKRLTSSFGYRKDPFTGKAVFHAGIDIGGKAGDPVFSAADGTIKEVGTGGSEGNYIIIDHHNGLNSVYMHMQSIEAKEGEQVVRGEKIGLLGSTGRSTGPHLHFQIMQGDEAVNPLPYLLQPS</sequence>
<feature type="domain" description="M23ase beta-sheet core" evidence="3">
    <location>
        <begin position="231"/>
        <end position="325"/>
    </location>
</feature>
<evidence type="ECO:0000313" key="4">
    <source>
        <dbReference type="EMBL" id="ANY65380.1"/>
    </source>
</evidence>
<dbReference type="EMBL" id="CP016808">
    <property type="protein sequence ID" value="ANY65380.1"/>
    <property type="molecule type" value="Genomic_DNA"/>
</dbReference>
<dbReference type="CDD" id="cd12797">
    <property type="entry name" value="M23_peptidase"/>
    <property type="match status" value="1"/>
</dbReference>
<dbReference type="SUPFAM" id="SSF51261">
    <property type="entry name" value="Duplicated hybrid motif"/>
    <property type="match status" value="1"/>
</dbReference>
<evidence type="ECO:0000256" key="2">
    <source>
        <dbReference type="SAM" id="SignalP"/>
    </source>
</evidence>
<feature type="coiled-coil region" evidence="1">
    <location>
        <begin position="44"/>
        <end position="96"/>
    </location>
</feature>
<keyword evidence="2" id="KW-0732">Signal</keyword>
<dbReference type="AlphaFoldDB" id="A0A1B2DCD2"/>
<proteinExistence type="predicted"/>
<dbReference type="InterPro" id="IPR016047">
    <property type="entry name" value="M23ase_b-sheet_dom"/>
</dbReference>
<protein>
    <recommendedName>
        <fullName evidence="3">M23ase beta-sheet core domain-containing protein</fullName>
    </recommendedName>
</protein>
<gene>
    <name evidence="4" type="ORF">BBD42_02010</name>
</gene>
<reference evidence="4" key="1">
    <citation type="submission" date="2016-08" db="EMBL/GenBank/DDBJ databases">
        <title>Complete Genome Seqeunce of Paenibacillus sp. BIHB 4019 from tea rhizoplane.</title>
        <authorList>
            <person name="Thakur R."/>
            <person name="Swarnkar M.K."/>
            <person name="Gulati A."/>
        </authorList>
    </citation>
    <scope>NUCLEOTIDE SEQUENCE [LARGE SCALE GENOMIC DNA]</scope>
    <source>
        <strain evidence="4">BIHB4019</strain>
    </source>
</reference>
<evidence type="ECO:0000259" key="3">
    <source>
        <dbReference type="Pfam" id="PF01551"/>
    </source>
</evidence>
<dbReference type="InterPro" id="IPR050570">
    <property type="entry name" value="Cell_wall_metabolism_enzyme"/>
</dbReference>
<dbReference type="InterPro" id="IPR011055">
    <property type="entry name" value="Dup_hybrid_motif"/>
</dbReference>
<dbReference type="PANTHER" id="PTHR21666:SF270">
    <property type="entry name" value="MUREIN HYDROLASE ACTIVATOR ENVC"/>
    <property type="match status" value="1"/>
</dbReference>
<dbReference type="Pfam" id="PF01551">
    <property type="entry name" value="Peptidase_M23"/>
    <property type="match status" value="1"/>
</dbReference>
<keyword evidence="1" id="KW-0175">Coiled coil</keyword>
<name>A0A1B2DCD2_9BACL</name>
<dbReference type="PROSITE" id="PS51257">
    <property type="entry name" value="PROKAR_LIPOPROTEIN"/>
    <property type="match status" value="1"/>
</dbReference>